<evidence type="ECO:0000313" key="5">
    <source>
        <dbReference type="EMBL" id="GHD25401.1"/>
    </source>
</evidence>
<keyword evidence="6" id="KW-1185">Reference proteome</keyword>
<dbReference type="PANTHER" id="PTHR42693:SF33">
    <property type="entry name" value="ARYLSULFATASE"/>
    <property type="match status" value="1"/>
</dbReference>
<organism evidence="5 6">
    <name type="scientific">Parahalioglobus pacificus</name>
    <dbReference type="NCBI Taxonomy" id="930806"/>
    <lineage>
        <taxon>Bacteria</taxon>
        <taxon>Pseudomonadati</taxon>
        <taxon>Pseudomonadota</taxon>
        <taxon>Gammaproteobacteria</taxon>
        <taxon>Cellvibrionales</taxon>
        <taxon>Halieaceae</taxon>
        <taxon>Parahalioglobus</taxon>
    </lineage>
</organism>
<dbReference type="Gene3D" id="3.40.720.10">
    <property type="entry name" value="Alkaline Phosphatase, subunit A"/>
    <property type="match status" value="1"/>
</dbReference>
<reference evidence="5" key="1">
    <citation type="journal article" date="2014" name="Int. J. Syst. Evol. Microbiol.">
        <title>Complete genome sequence of Corynebacterium casei LMG S-19264T (=DSM 44701T), isolated from a smear-ripened cheese.</title>
        <authorList>
            <consortium name="US DOE Joint Genome Institute (JGI-PGF)"/>
            <person name="Walter F."/>
            <person name="Albersmeier A."/>
            <person name="Kalinowski J."/>
            <person name="Ruckert C."/>
        </authorList>
    </citation>
    <scope>NUCLEOTIDE SEQUENCE</scope>
    <source>
        <strain evidence="5">KCTC 23430</strain>
    </source>
</reference>
<dbReference type="GO" id="GO:0004065">
    <property type="term" value="F:arylsulfatase activity"/>
    <property type="evidence" value="ECO:0007669"/>
    <property type="project" value="TreeGrafter"/>
</dbReference>
<comment type="caution">
    <text evidence="5">The sequence shown here is derived from an EMBL/GenBank/DDBJ whole genome shotgun (WGS) entry which is preliminary data.</text>
</comment>
<evidence type="ECO:0000259" key="4">
    <source>
        <dbReference type="Pfam" id="PF00884"/>
    </source>
</evidence>
<dbReference type="PANTHER" id="PTHR42693">
    <property type="entry name" value="ARYLSULFATASE FAMILY MEMBER"/>
    <property type="match status" value="1"/>
</dbReference>
<dbReference type="AlphaFoldDB" id="A0A918XD96"/>
<dbReference type="Pfam" id="PF00884">
    <property type="entry name" value="Sulfatase"/>
    <property type="match status" value="1"/>
</dbReference>
<evidence type="ECO:0000256" key="3">
    <source>
        <dbReference type="SAM" id="SignalP"/>
    </source>
</evidence>
<dbReference type="RefSeq" id="WP_189474201.1">
    <property type="nucleotide sequence ID" value="NZ_BMYM01000001.1"/>
</dbReference>
<dbReference type="InterPro" id="IPR000917">
    <property type="entry name" value="Sulfatase_N"/>
</dbReference>
<dbReference type="InterPro" id="IPR017850">
    <property type="entry name" value="Alkaline_phosphatase_core_sf"/>
</dbReference>
<protein>
    <submittedName>
        <fullName evidence="5">Arylsulfatase</fullName>
    </submittedName>
</protein>
<feature type="signal peptide" evidence="3">
    <location>
        <begin position="1"/>
        <end position="30"/>
    </location>
</feature>
<name>A0A918XD96_9GAMM</name>
<feature type="chain" id="PRO_5037318531" evidence="3">
    <location>
        <begin position="31"/>
        <end position="597"/>
    </location>
</feature>
<keyword evidence="3" id="KW-0732">Signal</keyword>
<sequence>MLPALISKPARGIVWLCALWLAWAQTAAQAQSDEGVNRPNILLVLADDLGFSDLGAYGSEISTPTLDRLAEQGVRFTNYHTAANCAPARAMLLTGVDAHLAGVPNIPEMLAPEQMRFDHYQGVLGNNVVTVASLLENAGFNTYMAGKWHLGTGPGKLPSARGFMRTVALADSGADNWEQKPYLPIYDKANWYADGKPFDLPQDFYSSRFLVDKTIEFIDSNLDDGKPFFAYLPFQAVHIPVQAPQSFIDRYMGVYDGGWDVLRQQRLERASALGIVPEHTAMVTMSTTDDWSSLTAEQQRYEAKRMAVYAAMVEAMDFHLGRLLKYLELQGRLENTLVVFTSDNGAEASGPPRQNAPINQRLLASMDYNTDYETLGLKGSYNTISPSFASAVASPLAYYKFYAGEGGMRVPLIVAGPGVVAGEIDRAFTFVTDITPTLLSYAGVAAPGQRFAGRPIEPMSGRSLMPLLTGAADRVYGPEDAVGYELAGHAALFQGDYKLVRNRPPVGDGVWRLFNLADDPGETEDLSQREPRRFEAMKQSYANYAIENKVLAPPAGYTHTGQLIINTLHGRLREPILVGLLLVLLLIPLWVTYRRRL</sequence>
<dbReference type="Gene3D" id="3.30.1120.10">
    <property type="match status" value="1"/>
</dbReference>
<evidence type="ECO:0000256" key="2">
    <source>
        <dbReference type="SAM" id="Phobius"/>
    </source>
</evidence>
<evidence type="ECO:0000256" key="1">
    <source>
        <dbReference type="ARBA" id="ARBA00008779"/>
    </source>
</evidence>
<reference evidence="5" key="2">
    <citation type="submission" date="2020-09" db="EMBL/GenBank/DDBJ databases">
        <authorList>
            <person name="Sun Q."/>
            <person name="Kim S."/>
        </authorList>
    </citation>
    <scope>NUCLEOTIDE SEQUENCE</scope>
    <source>
        <strain evidence="5">KCTC 23430</strain>
    </source>
</reference>
<accession>A0A918XD96</accession>
<dbReference type="EMBL" id="BMYM01000001">
    <property type="protein sequence ID" value="GHD25401.1"/>
    <property type="molecule type" value="Genomic_DNA"/>
</dbReference>
<proteinExistence type="inferred from homology"/>
<dbReference type="InterPro" id="IPR050738">
    <property type="entry name" value="Sulfatase"/>
</dbReference>
<keyword evidence="2" id="KW-1133">Transmembrane helix</keyword>
<evidence type="ECO:0000313" key="6">
    <source>
        <dbReference type="Proteomes" id="UP000644693"/>
    </source>
</evidence>
<dbReference type="CDD" id="cd16025">
    <property type="entry name" value="PAS_like"/>
    <property type="match status" value="1"/>
</dbReference>
<keyword evidence="2" id="KW-0812">Transmembrane</keyword>
<dbReference type="Proteomes" id="UP000644693">
    <property type="component" value="Unassembled WGS sequence"/>
</dbReference>
<gene>
    <name evidence="5" type="primary">atsA</name>
    <name evidence="5" type="ORF">GCM10007053_01120</name>
</gene>
<comment type="similarity">
    <text evidence="1">Belongs to the sulfatase family.</text>
</comment>
<keyword evidence="2" id="KW-0472">Membrane</keyword>
<dbReference type="SUPFAM" id="SSF53649">
    <property type="entry name" value="Alkaline phosphatase-like"/>
    <property type="match status" value="1"/>
</dbReference>
<feature type="domain" description="Sulfatase N-terminal" evidence="4">
    <location>
        <begin position="39"/>
        <end position="444"/>
    </location>
</feature>
<feature type="transmembrane region" description="Helical" evidence="2">
    <location>
        <begin position="576"/>
        <end position="593"/>
    </location>
</feature>